<feature type="non-terminal residue" evidence="1">
    <location>
        <position position="1"/>
    </location>
</feature>
<protein>
    <submittedName>
        <fullName evidence="1">Predicted protein</fullName>
    </submittedName>
</protein>
<name>A9TW92_PHYPA</name>
<evidence type="ECO:0000313" key="1">
    <source>
        <dbReference type="EMBL" id="EDQ48904.1"/>
    </source>
</evidence>
<dbReference type="EMBL" id="DS545708">
    <property type="protein sequence ID" value="EDQ48904.1"/>
    <property type="molecule type" value="Genomic_DNA"/>
</dbReference>
<accession>A9TW92</accession>
<organism>
    <name type="scientific">Physcomitrium patens</name>
    <name type="common">Spreading-leaved earth moss</name>
    <name type="synonym">Physcomitrella patens</name>
    <dbReference type="NCBI Taxonomy" id="3218"/>
    <lineage>
        <taxon>Eukaryota</taxon>
        <taxon>Viridiplantae</taxon>
        <taxon>Streptophyta</taxon>
        <taxon>Embryophyta</taxon>
        <taxon>Bryophyta</taxon>
        <taxon>Bryophytina</taxon>
        <taxon>Bryopsida</taxon>
        <taxon>Funariidae</taxon>
        <taxon>Funariales</taxon>
        <taxon>Funariaceae</taxon>
        <taxon>Physcomitrium</taxon>
    </lineage>
</organism>
<dbReference type="AlphaFoldDB" id="A9TW92"/>
<gene>
    <name evidence="1" type="ORF">PHYPADRAFT_157356</name>
</gene>
<proteinExistence type="predicted"/>
<sequence length="49" mass="5753">LSKQLQLATIRSNIDTRTLAQVFFDIIFYHYALPCIIVSERDPCFTRSF</sequence>
<reference evidence="1" key="1">
    <citation type="journal article" date="2008" name="Science">
        <title>The Physcomitrella genome reveals evolutionary insights into the conquest of land by plants.</title>
        <authorList>
            <person name="Rensing S."/>
            <person name="Lang D."/>
            <person name="Zimmer A."/>
            <person name="Terry A."/>
            <person name="Salamov A."/>
            <person name="Shapiro H."/>
            <person name="Nishiyama T."/>
            <person name="Perroud P.-F."/>
            <person name="Lindquist E."/>
            <person name="Kamisugi Y."/>
            <person name="Tanahashi T."/>
            <person name="Sakakibara K."/>
            <person name="Fujita T."/>
            <person name="Oishi K."/>
            <person name="Shin-I T."/>
            <person name="Kuroki Y."/>
            <person name="Toyoda A."/>
            <person name="Suzuki Y."/>
            <person name="Hashimoto A."/>
            <person name="Yamaguchi K."/>
            <person name="Sugano A."/>
            <person name="Kohara Y."/>
            <person name="Fujiyama A."/>
            <person name="Anterola A."/>
            <person name="Aoki S."/>
            <person name="Ashton N."/>
            <person name="Barbazuk W.B."/>
            <person name="Barker E."/>
            <person name="Bennetzen J."/>
            <person name="Bezanilla M."/>
            <person name="Blankenship R."/>
            <person name="Cho S.H."/>
            <person name="Dutcher S."/>
            <person name="Estelle M."/>
            <person name="Fawcett J.A."/>
            <person name="Gundlach H."/>
            <person name="Hanada K."/>
            <person name="Heyl A."/>
            <person name="Hicks K.A."/>
            <person name="Hugh J."/>
            <person name="Lohr M."/>
            <person name="Mayer K."/>
            <person name="Melkozernov A."/>
            <person name="Murata T."/>
            <person name="Nelson D."/>
            <person name="Pils B."/>
            <person name="Prigge M."/>
            <person name="Reiss B."/>
            <person name="Renner T."/>
            <person name="Rombauts S."/>
            <person name="Rushton P."/>
            <person name="Sanderfoot A."/>
            <person name="Schween G."/>
            <person name="Shiu S.-H."/>
            <person name="Stueber K."/>
            <person name="Theodoulou F.L."/>
            <person name="Tu H."/>
            <person name="Van de Peer Y."/>
            <person name="Verrier P.J."/>
            <person name="Waters E."/>
            <person name="Wood A."/>
            <person name="Yang L."/>
            <person name="Cove D."/>
            <person name="Cuming A."/>
            <person name="Hasebe M."/>
            <person name="Lucas S."/>
            <person name="Mishler D.B."/>
            <person name="Reski R."/>
            <person name="Grigoriev I."/>
            <person name="Quatrano R.S."/>
            <person name="Boore J.L."/>
        </authorList>
    </citation>
    <scope>NUCLEOTIDE SEQUENCE [LARGE SCALE GENOMIC DNA]</scope>
</reference>